<evidence type="ECO:0000313" key="4">
    <source>
        <dbReference type="EMBL" id="OKL51241.1"/>
    </source>
</evidence>
<proteinExistence type="inferred from homology"/>
<dbReference type="AlphaFoldDB" id="A0A1Q5PUJ0"/>
<dbReference type="Proteomes" id="UP000185612">
    <property type="component" value="Unassembled WGS sequence"/>
</dbReference>
<dbReference type="InterPro" id="IPR027417">
    <property type="entry name" value="P-loop_NTPase"/>
</dbReference>
<comment type="caution">
    <text evidence="4">The sequence shown here is derived from an EMBL/GenBank/DDBJ whole genome shotgun (WGS) entry which is preliminary data.</text>
</comment>
<gene>
    <name evidence="4" type="ORF">BSZ40_07965</name>
</gene>
<organism evidence="4 5">
    <name type="scientific">Buchananella hordeovulneris</name>
    <dbReference type="NCBI Taxonomy" id="52770"/>
    <lineage>
        <taxon>Bacteria</taxon>
        <taxon>Bacillati</taxon>
        <taxon>Actinomycetota</taxon>
        <taxon>Actinomycetes</taxon>
        <taxon>Actinomycetales</taxon>
        <taxon>Actinomycetaceae</taxon>
        <taxon>Buchananella</taxon>
    </lineage>
</organism>
<evidence type="ECO:0000256" key="1">
    <source>
        <dbReference type="ARBA" id="ARBA00006976"/>
    </source>
</evidence>
<evidence type="ECO:0000256" key="2">
    <source>
        <dbReference type="ARBA" id="ARBA00059092"/>
    </source>
</evidence>
<keyword evidence="5" id="KW-1185">Reference proteome</keyword>
<accession>A0A1Q5PUJ0</accession>
<dbReference type="FunCoup" id="A0A1Q5PUJ0">
    <property type="interactions" value="14"/>
</dbReference>
<evidence type="ECO:0000259" key="3">
    <source>
        <dbReference type="Pfam" id="PF13614"/>
    </source>
</evidence>
<sequence length="312" mass="33574">MAEKRESVAEFVAQHDAGETPLASQLAADAALRAKLEGVTFAKPKDTRVFTVVNQKGGVGKTTTAVNLAAAFAHGGLKVLLIDSDPQGNASTALGIDHRVGTPSVYEVLVEEQPLLGIVQQCPDVEGLLCAPATIDLTGAELELVSALSREHQLRLAVQDYLRDEAAAEVERTDIVIIDCPPSLGMLTMNALVAANEVIIPIQCEYYALEGVSLLSRSIGRIKKNLNPQLHISAILLTMFDGRTRLSAEVAAEVRTHFPTETLDITIPRSVRIAEAPSYQQTILTYDPRSSGALAYREAAREIAERGVRKAE</sequence>
<dbReference type="RefSeq" id="WP_073825041.1">
    <property type="nucleotide sequence ID" value="NZ_MQVS01000008.1"/>
</dbReference>
<dbReference type="PANTHER" id="PTHR13696:SF52">
    <property type="entry name" value="PARA FAMILY PROTEIN CT_582"/>
    <property type="match status" value="1"/>
</dbReference>
<protein>
    <submittedName>
        <fullName evidence="4">Chromosome partitioning protein</fullName>
    </submittedName>
</protein>
<dbReference type="EMBL" id="MQVS01000008">
    <property type="protein sequence ID" value="OKL51241.1"/>
    <property type="molecule type" value="Genomic_DNA"/>
</dbReference>
<dbReference type="PANTHER" id="PTHR13696">
    <property type="entry name" value="P-LOOP CONTAINING NUCLEOSIDE TRIPHOSPHATE HYDROLASE"/>
    <property type="match status" value="1"/>
</dbReference>
<reference evidence="5" key="1">
    <citation type="submission" date="2016-12" db="EMBL/GenBank/DDBJ databases">
        <authorList>
            <person name="Meng X."/>
        </authorList>
    </citation>
    <scope>NUCLEOTIDE SEQUENCE [LARGE SCALE GENOMIC DNA]</scope>
    <source>
        <strain evidence="5">DSM 20732</strain>
    </source>
</reference>
<dbReference type="OrthoDB" id="9815116at2"/>
<dbReference type="InParanoid" id="A0A1Q5PUJ0"/>
<dbReference type="InterPro" id="IPR025669">
    <property type="entry name" value="AAA_dom"/>
</dbReference>
<dbReference type="Gene3D" id="3.40.50.300">
    <property type="entry name" value="P-loop containing nucleotide triphosphate hydrolases"/>
    <property type="match status" value="1"/>
</dbReference>
<dbReference type="Pfam" id="PF13614">
    <property type="entry name" value="AAA_31"/>
    <property type="match status" value="1"/>
</dbReference>
<dbReference type="FunFam" id="3.40.50.300:FF:000285">
    <property type="entry name" value="Sporulation initiation inhibitor Soj"/>
    <property type="match status" value="1"/>
</dbReference>
<feature type="domain" description="AAA" evidence="3">
    <location>
        <begin position="48"/>
        <end position="232"/>
    </location>
</feature>
<comment type="similarity">
    <text evidence="1">Belongs to the ParA family.</text>
</comment>
<dbReference type="SUPFAM" id="SSF52540">
    <property type="entry name" value="P-loop containing nucleoside triphosphate hydrolases"/>
    <property type="match status" value="1"/>
</dbReference>
<dbReference type="STRING" id="52770.BSZ40_07965"/>
<name>A0A1Q5PUJ0_9ACTO</name>
<evidence type="ECO:0000313" key="5">
    <source>
        <dbReference type="Proteomes" id="UP000185612"/>
    </source>
</evidence>
<comment type="function">
    <text evidence="2">May play a role in septum formation.</text>
</comment>
<dbReference type="InterPro" id="IPR050678">
    <property type="entry name" value="DNA_Partitioning_ATPase"/>
</dbReference>
<dbReference type="CDD" id="cd02042">
    <property type="entry name" value="ParAB_family"/>
    <property type="match status" value="1"/>
</dbReference>